<feature type="transmembrane region" description="Helical" evidence="1">
    <location>
        <begin position="187"/>
        <end position="206"/>
    </location>
</feature>
<keyword evidence="1" id="KW-0812">Transmembrane</keyword>
<keyword evidence="4" id="KW-1185">Reference proteome</keyword>
<protein>
    <submittedName>
        <fullName evidence="3">Uncharacterized protein</fullName>
    </submittedName>
</protein>
<reference evidence="4" key="1">
    <citation type="journal article" date="2014" name="Nucleic Acids Res.">
        <title>The evolutionary dynamics of variant antigen genes in Babesia reveal a history of genomic innovation underlying host-parasite interaction.</title>
        <authorList>
            <person name="Jackson A.P."/>
            <person name="Otto T.D."/>
            <person name="Darby A."/>
            <person name="Ramaprasad A."/>
            <person name="Xia D."/>
            <person name="Echaide I.E."/>
            <person name="Farber M."/>
            <person name="Gahlot S."/>
            <person name="Gamble J."/>
            <person name="Gupta D."/>
            <person name="Gupta Y."/>
            <person name="Jackson L."/>
            <person name="Malandrin L."/>
            <person name="Malas T.B."/>
            <person name="Moussa E."/>
            <person name="Nair M."/>
            <person name="Reid A.J."/>
            <person name="Sanders M."/>
            <person name="Sharma J."/>
            <person name="Tracey A."/>
            <person name="Quail M.A."/>
            <person name="Weir W."/>
            <person name="Wastling J.M."/>
            <person name="Hall N."/>
            <person name="Willadsen P."/>
            <person name="Lingelbach K."/>
            <person name="Shiels B."/>
            <person name="Tait A."/>
            <person name="Berriman M."/>
            <person name="Allred D.R."/>
            <person name="Pain A."/>
        </authorList>
    </citation>
    <scope>NUCLEOTIDE SEQUENCE [LARGE SCALE GENOMIC DNA]</scope>
    <source>
        <strain evidence="4">Bond</strain>
    </source>
</reference>
<dbReference type="Proteomes" id="UP000033188">
    <property type="component" value="Chromosome 3"/>
</dbReference>
<evidence type="ECO:0000313" key="4">
    <source>
        <dbReference type="Proteomes" id="UP000033188"/>
    </source>
</evidence>
<keyword evidence="1" id="KW-0472">Membrane</keyword>
<dbReference type="RefSeq" id="XP_012768938.1">
    <property type="nucleotide sequence ID" value="XM_012913484.1"/>
</dbReference>
<gene>
    <name evidence="3" type="ORF">BBBOND_0306560</name>
</gene>
<dbReference type="AlphaFoldDB" id="A0A061D9V4"/>
<organism evidence="3 4">
    <name type="scientific">Babesia bigemina</name>
    <dbReference type="NCBI Taxonomy" id="5866"/>
    <lineage>
        <taxon>Eukaryota</taxon>
        <taxon>Sar</taxon>
        <taxon>Alveolata</taxon>
        <taxon>Apicomplexa</taxon>
        <taxon>Aconoidasida</taxon>
        <taxon>Piroplasmida</taxon>
        <taxon>Babesiidae</taxon>
        <taxon>Babesia</taxon>
    </lineage>
</organism>
<feature type="transmembrane region" description="Helical" evidence="1">
    <location>
        <begin position="305"/>
        <end position="333"/>
    </location>
</feature>
<dbReference type="KEGG" id="bbig:BBBOND_0306560"/>
<proteinExistence type="predicted"/>
<feature type="chain" id="PRO_5001596128" evidence="2">
    <location>
        <begin position="23"/>
        <end position="340"/>
    </location>
</feature>
<feature type="transmembrane region" description="Helical" evidence="1">
    <location>
        <begin position="265"/>
        <end position="285"/>
    </location>
</feature>
<keyword evidence="1" id="KW-1133">Transmembrane helix</keyword>
<feature type="transmembrane region" description="Helical" evidence="1">
    <location>
        <begin position="157"/>
        <end position="175"/>
    </location>
</feature>
<accession>A0A061D9V4</accession>
<dbReference type="OrthoDB" id="10524508at2759"/>
<evidence type="ECO:0000256" key="1">
    <source>
        <dbReference type="SAM" id="Phobius"/>
    </source>
</evidence>
<keyword evidence="2" id="KW-0732">Signal</keyword>
<feature type="signal peptide" evidence="2">
    <location>
        <begin position="1"/>
        <end position="22"/>
    </location>
</feature>
<evidence type="ECO:0000256" key="2">
    <source>
        <dbReference type="SAM" id="SignalP"/>
    </source>
</evidence>
<evidence type="ECO:0000313" key="3">
    <source>
        <dbReference type="EMBL" id="CDR96752.1"/>
    </source>
</evidence>
<feature type="transmembrane region" description="Helical" evidence="1">
    <location>
        <begin position="236"/>
        <end position="253"/>
    </location>
</feature>
<dbReference type="GeneID" id="24565293"/>
<name>A0A061D9V4_BABBI</name>
<dbReference type="EMBL" id="LK391709">
    <property type="protein sequence ID" value="CDR96752.1"/>
    <property type="molecule type" value="Genomic_DNA"/>
</dbReference>
<dbReference type="OMA" id="YRILMEC"/>
<sequence>MWPFWRLALLALHIANVSPADAAASRQQTTFWPSALPGLSQPEATLESLHLGPDDILTVSPEVDARAESSALSNAISSAPRPLSVVVLSDSPGELEKLRSDVESVLRLTRERQVDARDLGVTPPEISVKPPKSSPQTDTTSRLQILSVHYQRYTSSIPTLLVYLLAVPHACKFLYSGRAMARKHIPLVNTFSVYFIVFNLLAPLFGEGLVHSICCSLAANFAYRHAEGTHRLGMEAWFIVFEILCVCGIFANVSYRIGLGLLHLVVGRAHVPIWVSVCLPVLYPLHMLLVSSVCDASFGIHNAQLILAALIKVVPTYFAQELVLACSSLYIILSGTNRRS</sequence>
<dbReference type="VEuPathDB" id="PiroplasmaDB:BBBOND_0306560"/>